<keyword evidence="3 5" id="KW-1133">Transmembrane helix</keyword>
<dbReference type="Proteomes" id="UP000054404">
    <property type="component" value="Unassembled WGS sequence"/>
</dbReference>
<comment type="subcellular location">
    <subcellularLocation>
        <location evidence="1">Cell membrane</location>
        <topology evidence="1">Multi-pass membrane protein</topology>
    </subcellularLocation>
</comment>
<dbReference type="AlphaFoldDB" id="A0A0W1KJF1"/>
<dbReference type="PROSITE" id="PS50929">
    <property type="entry name" value="ABC_TM1F"/>
    <property type="match status" value="1"/>
</dbReference>
<dbReference type="InterPro" id="IPR039421">
    <property type="entry name" value="Type_1_exporter"/>
</dbReference>
<accession>A0A0W1KJF1</accession>
<dbReference type="GO" id="GO:0005886">
    <property type="term" value="C:plasma membrane"/>
    <property type="evidence" value="ECO:0007669"/>
    <property type="project" value="UniProtKB-SubCell"/>
</dbReference>
<dbReference type="PATRIC" id="fig|59561.3.peg.1102"/>
<dbReference type="InterPro" id="IPR003439">
    <property type="entry name" value="ABC_transporter-like_ATP-bd"/>
</dbReference>
<dbReference type="PROSITE" id="PS50893">
    <property type="entry name" value="ABC_TRANSPORTER_2"/>
    <property type="match status" value="1"/>
</dbReference>
<keyword evidence="2 5" id="KW-0812">Transmembrane</keyword>
<keyword evidence="4 5" id="KW-0472">Membrane</keyword>
<keyword evidence="8" id="KW-0067">ATP-binding</keyword>
<dbReference type="Pfam" id="PF00664">
    <property type="entry name" value="ABC_membrane"/>
    <property type="match status" value="1"/>
</dbReference>
<feature type="domain" description="ABC transmembrane type-1" evidence="7">
    <location>
        <begin position="58"/>
        <end position="338"/>
    </location>
</feature>
<dbReference type="PROSITE" id="PS00211">
    <property type="entry name" value="ABC_TRANSPORTER_1"/>
    <property type="match status" value="1"/>
</dbReference>
<dbReference type="EMBL" id="LNIZ01000004">
    <property type="protein sequence ID" value="KTF04136.1"/>
    <property type="molecule type" value="Genomic_DNA"/>
</dbReference>
<evidence type="ECO:0000256" key="3">
    <source>
        <dbReference type="ARBA" id="ARBA00022989"/>
    </source>
</evidence>
<sequence length="632" mass="67479">MAKHVSSQRASRAINQRRFEVGPQPKRWPASFEMSAVPEMDPGRLLRSTLRANWQVLALATLLSMAAYGGGVFISWALGRALDSGIERGLTTSLLPGVALIFAAMAVRMIGAAAEPVLMVTELRAHVGWSLKMVERIAGVRGGGRAAIPSGEMVTAVTTDAQKLGAFSYMVADVTAAIFSFVLTAALMLRISVPLGLVVVIGVPVAIGIMLVFINPLQRRLDAQREERGKLTTLASDAVVGLRVLRGVGGEDIYIGRYTRQSEKVRETGIRAAALQSFLNALSAAVPYGFTVLIVGGGLWEVYSGAMTHGQLVSFYGYSMFMGAPIWMVLGFLQTYTDARVCAGRVAKVMAIEPLTSDAAAQPARAGADWSCAHLRDEATGVEIKPGLNTALVCSAPEVSAELLERLARTDDAAPVTARWEGEDSIPLTAFPLAEVRSAIVLSDAIAQLFQGRLRSNLEANNAAWPLPREVGRQMADTGDGSGVAHRDHKDNPVAIGVRELMLAMITADAADIVDSLEEGLDGYVAERGRSLSGGQRQRVALARAVLTEAPILLLVEPTSAVDSHTESRIAQRLRAAREGRTTAVVTTSPIVLGEADEVIFLGADGAELARGTHAELLDDPRYFDVVHREAR</sequence>
<organism evidence="8 9">
    <name type="scientific">Trueperella bernardiae</name>
    <dbReference type="NCBI Taxonomy" id="59561"/>
    <lineage>
        <taxon>Bacteria</taxon>
        <taxon>Bacillati</taxon>
        <taxon>Actinomycetota</taxon>
        <taxon>Actinomycetes</taxon>
        <taxon>Actinomycetales</taxon>
        <taxon>Actinomycetaceae</taxon>
        <taxon>Trueperella</taxon>
    </lineage>
</organism>
<dbReference type="PANTHER" id="PTHR43394">
    <property type="entry name" value="ATP-DEPENDENT PERMEASE MDL1, MITOCHONDRIAL"/>
    <property type="match status" value="1"/>
</dbReference>
<dbReference type="InterPro" id="IPR036640">
    <property type="entry name" value="ABC1_TM_sf"/>
</dbReference>
<feature type="transmembrane region" description="Helical" evidence="5">
    <location>
        <begin position="195"/>
        <end position="215"/>
    </location>
</feature>
<dbReference type="Gene3D" id="1.20.1560.10">
    <property type="entry name" value="ABC transporter type 1, transmembrane domain"/>
    <property type="match status" value="1"/>
</dbReference>
<dbReference type="InterPro" id="IPR027417">
    <property type="entry name" value="P-loop_NTPase"/>
</dbReference>
<dbReference type="PANTHER" id="PTHR43394:SF1">
    <property type="entry name" value="ATP-BINDING CASSETTE SUB-FAMILY B MEMBER 10, MITOCHONDRIAL"/>
    <property type="match status" value="1"/>
</dbReference>
<comment type="caution">
    <text evidence="8">The sequence shown here is derived from an EMBL/GenBank/DDBJ whole genome shotgun (WGS) entry which is preliminary data.</text>
</comment>
<dbReference type="CDD" id="cd07346">
    <property type="entry name" value="ABC_6TM_exporters"/>
    <property type="match status" value="1"/>
</dbReference>
<gene>
    <name evidence="8" type="ORF">AQZ59_01112</name>
</gene>
<dbReference type="RefSeq" id="WP_062613667.1">
    <property type="nucleotide sequence ID" value="NZ_LGYI01000003.1"/>
</dbReference>
<evidence type="ECO:0000259" key="7">
    <source>
        <dbReference type="PROSITE" id="PS50929"/>
    </source>
</evidence>
<dbReference type="GO" id="GO:0005524">
    <property type="term" value="F:ATP binding"/>
    <property type="evidence" value="ECO:0007669"/>
    <property type="project" value="UniProtKB-KW"/>
</dbReference>
<dbReference type="Gene3D" id="3.40.50.300">
    <property type="entry name" value="P-loop containing nucleotide triphosphate hydrolases"/>
    <property type="match status" value="1"/>
</dbReference>
<evidence type="ECO:0000256" key="2">
    <source>
        <dbReference type="ARBA" id="ARBA00022692"/>
    </source>
</evidence>
<reference evidence="8 9" key="1">
    <citation type="submission" date="2015-11" db="EMBL/GenBank/DDBJ databases">
        <title>Draft Genome Sequence of the Type Strain Trueperella bernardiae LCDC 89-0504T, Isolated from Blood Culture.</title>
        <authorList>
            <person name="Bernier A.-M."/>
            <person name="Bernard K."/>
        </authorList>
    </citation>
    <scope>NUCLEOTIDE SEQUENCE [LARGE SCALE GENOMIC DNA]</scope>
    <source>
        <strain evidence="8 9">LCDC 89-0504</strain>
    </source>
</reference>
<feature type="domain" description="ABC transporter" evidence="6">
    <location>
        <begin position="350"/>
        <end position="630"/>
    </location>
</feature>
<feature type="transmembrane region" description="Helical" evidence="5">
    <location>
        <begin position="278"/>
        <end position="303"/>
    </location>
</feature>
<dbReference type="Pfam" id="PF00005">
    <property type="entry name" value="ABC_tran"/>
    <property type="match status" value="1"/>
</dbReference>
<dbReference type="STRING" id="59561.AQZ59_01112"/>
<protein>
    <submittedName>
        <fullName evidence="8">Putative ABC transporter ATP-binding protein</fullName>
    </submittedName>
</protein>
<dbReference type="GO" id="GO:0015421">
    <property type="term" value="F:ABC-type oligopeptide transporter activity"/>
    <property type="evidence" value="ECO:0007669"/>
    <property type="project" value="TreeGrafter"/>
</dbReference>
<feature type="transmembrane region" description="Helical" evidence="5">
    <location>
        <begin position="90"/>
        <end position="110"/>
    </location>
</feature>
<proteinExistence type="predicted"/>
<dbReference type="SUPFAM" id="SSF90123">
    <property type="entry name" value="ABC transporter transmembrane region"/>
    <property type="match status" value="1"/>
</dbReference>
<evidence type="ECO:0000259" key="6">
    <source>
        <dbReference type="PROSITE" id="PS50893"/>
    </source>
</evidence>
<evidence type="ECO:0000256" key="1">
    <source>
        <dbReference type="ARBA" id="ARBA00004651"/>
    </source>
</evidence>
<dbReference type="InterPro" id="IPR017871">
    <property type="entry name" value="ABC_transporter-like_CS"/>
</dbReference>
<evidence type="ECO:0000313" key="8">
    <source>
        <dbReference type="EMBL" id="KTF04136.1"/>
    </source>
</evidence>
<evidence type="ECO:0000256" key="4">
    <source>
        <dbReference type="ARBA" id="ARBA00023136"/>
    </source>
</evidence>
<feature type="transmembrane region" description="Helical" evidence="5">
    <location>
        <begin position="167"/>
        <end position="189"/>
    </location>
</feature>
<dbReference type="InterPro" id="IPR011527">
    <property type="entry name" value="ABC1_TM_dom"/>
</dbReference>
<evidence type="ECO:0000256" key="5">
    <source>
        <dbReference type="SAM" id="Phobius"/>
    </source>
</evidence>
<dbReference type="GO" id="GO:0016887">
    <property type="term" value="F:ATP hydrolysis activity"/>
    <property type="evidence" value="ECO:0007669"/>
    <property type="project" value="InterPro"/>
</dbReference>
<feature type="transmembrane region" description="Helical" evidence="5">
    <location>
        <begin position="315"/>
        <end position="333"/>
    </location>
</feature>
<keyword evidence="9" id="KW-1185">Reference proteome</keyword>
<evidence type="ECO:0000313" key="9">
    <source>
        <dbReference type="Proteomes" id="UP000054404"/>
    </source>
</evidence>
<name>A0A0W1KJF1_9ACTO</name>
<feature type="transmembrane region" description="Helical" evidence="5">
    <location>
        <begin position="56"/>
        <end position="78"/>
    </location>
</feature>
<keyword evidence="8" id="KW-0547">Nucleotide-binding</keyword>
<dbReference type="SUPFAM" id="SSF52540">
    <property type="entry name" value="P-loop containing nucleoside triphosphate hydrolases"/>
    <property type="match status" value="1"/>
</dbReference>